<keyword evidence="2" id="KW-1185">Reference proteome</keyword>
<dbReference type="EMBL" id="NBSK02000008">
    <property type="protein sequence ID" value="KAJ0192715.1"/>
    <property type="molecule type" value="Genomic_DNA"/>
</dbReference>
<gene>
    <name evidence="1" type="ORF">LSAT_V11C800405750</name>
</gene>
<reference evidence="1 2" key="1">
    <citation type="journal article" date="2017" name="Nat. Commun.">
        <title>Genome assembly with in vitro proximity ligation data and whole-genome triplication in lettuce.</title>
        <authorList>
            <person name="Reyes-Chin-Wo S."/>
            <person name="Wang Z."/>
            <person name="Yang X."/>
            <person name="Kozik A."/>
            <person name="Arikit S."/>
            <person name="Song C."/>
            <person name="Xia L."/>
            <person name="Froenicke L."/>
            <person name="Lavelle D.O."/>
            <person name="Truco M.J."/>
            <person name="Xia R."/>
            <person name="Zhu S."/>
            <person name="Xu C."/>
            <person name="Xu H."/>
            <person name="Xu X."/>
            <person name="Cox K."/>
            <person name="Korf I."/>
            <person name="Meyers B.C."/>
            <person name="Michelmore R.W."/>
        </authorList>
    </citation>
    <scope>NUCLEOTIDE SEQUENCE [LARGE SCALE GENOMIC DNA]</scope>
    <source>
        <strain evidence="2">cv. Salinas</strain>
        <tissue evidence="1">Seedlings</tissue>
    </source>
</reference>
<protein>
    <submittedName>
        <fullName evidence="1">Uncharacterized protein</fullName>
    </submittedName>
</protein>
<proteinExistence type="predicted"/>
<evidence type="ECO:0000313" key="2">
    <source>
        <dbReference type="Proteomes" id="UP000235145"/>
    </source>
</evidence>
<accession>A0A9R1WXH3</accession>
<dbReference type="AlphaFoldDB" id="A0A9R1WXH3"/>
<evidence type="ECO:0000313" key="1">
    <source>
        <dbReference type="EMBL" id="KAJ0192715.1"/>
    </source>
</evidence>
<organism evidence="1 2">
    <name type="scientific">Lactuca sativa</name>
    <name type="common">Garden lettuce</name>
    <dbReference type="NCBI Taxonomy" id="4236"/>
    <lineage>
        <taxon>Eukaryota</taxon>
        <taxon>Viridiplantae</taxon>
        <taxon>Streptophyta</taxon>
        <taxon>Embryophyta</taxon>
        <taxon>Tracheophyta</taxon>
        <taxon>Spermatophyta</taxon>
        <taxon>Magnoliopsida</taxon>
        <taxon>eudicotyledons</taxon>
        <taxon>Gunneridae</taxon>
        <taxon>Pentapetalae</taxon>
        <taxon>asterids</taxon>
        <taxon>campanulids</taxon>
        <taxon>Asterales</taxon>
        <taxon>Asteraceae</taxon>
        <taxon>Cichorioideae</taxon>
        <taxon>Cichorieae</taxon>
        <taxon>Lactucinae</taxon>
        <taxon>Lactuca</taxon>
    </lineage>
</organism>
<sequence length="87" mass="10275">MKSFPAQIWSWYVSYNGMSSSIPKNKMELLEMLVALVFNNKKCSPLKVAYDIQSMSFNWIKHKSSWNFINWFDWCVAPCSVYTCNFI</sequence>
<comment type="caution">
    <text evidence="1">The sequence shown here is derived from an EMBL/GenBank/DDBJ whole genome shotgun (WGS) entry which is preliminary data.</text>
</comment>
<name>A0A9R1WXH3_LACSA</name>
<dbReference type="Proteomes" id="UP000235145">
    <property type="component" value="Unassembled WGS sequence"/>
</dbReference>